<reference evidence="2 3" key="1">
    <citation type="submission" date="2019-10" db="EMBL/GenBank/DDBJ databases">
        <authorList>
            <person name="Palmer J.M."/>
        </authorList>
    </citation>
    <scope>NUCLEOTIDE SEQUENCE [LARGE SCALE GENOMIC DNA]</scope>
    <source>
        <strain evidence="2 3">TWF730</strain>
    </source>
</reference>
<evidence type="ECO:0000313" key="2">
    <source>
        <dbReference type="EMBL" id="KAK6335826.1"/>
    </source>
</evidence>
<dbReference type="Proteomes" id="UP001373714">
    <property type="component" value="Unassembled WGS sequence"/>
</dbReference>
<comment type="caution">
    <text evidence="2">The sequence shown here is derived from an EMBL/GenBank/DDBJ whole genome shotgun (WGS) entry which is preliminary data.</text>
</comment>
<dbReference type="AlphaFoldDB" id="A0AAV9U851"/>
<dbReference type="EMBL" id="JAVHNS010000014">
    <property type="protein sequence ID" value="KAK6335826.1"/>
    <property type="molecule type" value="Genomic_DNA"/>
</dbReference>
<organism evidence="2 3">
    <name type="scientific">Orbilia blumenaviensis</name>
    <dbReference type="NCBI Taxonomy" id="1796055"/>
    <lineage>
        <taxon>Eukaryota</taxon>
        <taxon>Fungi</taxon>
        <taxon>Dikarya</taxon>
        <taxon>Ascomycota</taxon>
        <taxon>Pezizomycotina</taxon>
        <taxon>Orbiliomycetes</taxon>
        <taxon>Orbiliales</taxon>
        <taxon>Orbiliaceae</taxon>
        <taxon>Orbilia</taxon>
    </lineage>
</organism>
<accession>A0AAV9U851</accession>
<evidence type="ECO:0000313" key="3">
    <source>
        <dbReference type="Proteomes" id="UP001373714"/>
    </source>
</evidence>
<evidence type="ECO:0000256" key="1">
    <source>
        <dbReference type="SAM" id="SignalP"/>
    </source>
</evidence>
<sequence>MKASFIVTLALAAAVTASPIASPVEQGNLEKRDTCPVGTVGYTNCARACYYRYTSPCSPPICQMIAEYIAKCNQCCIDKCNLC</sequence>
<protein>
    <submittedName>
        <fullName evidence="2">Uncharacterized protein</fullName>
    </submittedName>
</protein>
<keyword evidence="1" id="KW-0732">Signal</keyword>
<proteinExistence type="predicted"/>
<feature type="signal peptide" evidence="1">
    <location>
        <begin position="1"/>
        <end position="17"/>
    </location>
</feature>
<name>A0AAV9U851_9PEZI</name>
<gene>
    <name evidence="2" type="ORF">TWF730_003202</name>
</gene>
<keyword evidence="3" id="KW-1185">Reference proteome</keyword>
<feature type="chain" id="PRO_5043575309" evidence="1">
    <location>
        <begin position="18"/>
        <end position="83"/>
    </location>
</feature>